<dbReference type="PANTHER" id="PTHR11449">
    <property type="entry name" value="RIBOSOMAL PROTEIN L30"/>
    <property type="match status" value="1"/>
</dbReference>
<evidence type="ECO:0000313" key="5">
    <source>
        <dbReference type="Proteomes" id="UP000092124"/>
    </source>
</evidence>
<feature type="non-terminal residue" evidence="4">
    <location>
        <position position="178"/>
    </location>
</feature>
<dbReference type="GO" id="GO:0005840">
    <property type="term" value="C:ribosome"/>
    <property type="evidence" value="ECO:0007669"/>
    <property type="project" value="UniProtKB-KW"/>
</dbReference>
<comment type="caution">
    <text evidence="4">The sequence shown here is derived from an EMBL/GenBank/DDBJ whole genome shotgun (WGS) entry which is preliminary data.</text>
</comment>
<protein>
    <recommendedName>
        <fullName evidence="3">Ribosomal protein eL8/eL30/eS12/Gadd45 domain-containing protein</fullName>
    </recommendedName>
</protein>
<organism evidence="4 5">
    <name type="scientific">Neotoma lepida</name>
    <name type="common">Desert woodrat</name>
    <dbReference type="NCBI Taxonomy" id="56216"/>
    <lineage>
        <taxon>Eukaryota</taxon>
        <taxon>Metazoa</taxon>
        <taxon>Chordata</taxon>
        <taxon>Craniata</taxon>
        <taxon>Vertebrata</taxon>
        <taxon>Euteleostomi</taxon>
        <taxon>Mammalia</taxon>
        <taxon>Eutheria</taxon>
        <taxon>Euarchontoglires</taxon>
        <taxon>Glires</taxon>
        <taxon>Rodentia</taxon>
        <taxon>Myomorpha</taxon>
        <taxon>Muroidea</taxon>
        <taxon>Cricetidae</taxon>
        <taxon>Neotominae</taxon>
        <taxon>Neotoma</taxon>
    </lineage>
</organism>
<dbReference type="SUPFAM" id="SSF55315">
    <property type="entry name" value="L30e-like"/>
    <property type="match status" value="2"/>
</dbReference>
<dbReference type="InterPro" id="IPR004038">
    <property type="entry name" value="Ribosomal_eL8/eL30/eS12/Gad45"/>
</dbReference>
<gene>
    <name evidence="4" type="ORF">A6R68_07558</name>
</gene>
<keyword evidence="2" id="KW-0687">Ribonucleoprotein</keyword>
<dbReference type="InterPro" id="IPR029064">
    <property type="entry name" value="Ribosomal_eL30-like_sf"/>
</dbReference>
<feature type="domain" description="Ribosomal protein eL8/eL30/eS12/Gadd45" evidence="3">
    <location>
        <begin position="100"/>
        <end position="156"/>
    </location>
</feature>
<dbReference type="AlphaFoldDB" id="A0A1A6GCG2"/>
<name>A0A1A6GCG2_NEOLE</name>
<dbReference type="STRING" id="56216.A0A1A6GCG2"/>
<keyword evidence="1" id="KW-0689">Ribosomal protein</keyword>
<dbReference type="GO" id="GO:1990904">
    <property type="term" value="C:ribonucleoprotein complex"/>
    <property type="evidence" value="ECO:0007669"/>
    <property type="project" value="UniProtKB-KW"/>
</dbReference>
<accession>A0A1A6GCG2</accession>
<dbReference type="Proteomes" id="UP000092124">
    <property type="component" value="Unassembled WGS sequence"/>
</dbReference>
<sequence length="178" mass="19809">MIRQNKVKLVILTNNCPALRKSEIENYAVLAKTGVNHYSGNNIELVVALSVCATHSRQKLPQSMHTGYHSDKKPQILFVIQASSARLEQCQSEGFGKDFVKGNWKAHAMIRQNKVKLVILTNNCPALRKSEIENYAVLAKTGVNHYSGNNIELVVALSVCATHSRQKLPQSMHTGYHS</sequence>
<keyword evidence="5" id="KW-1185">Reference proteome</keyword>
<dbReference type="Gene3D" id="3.30.1330.30">
    <property type="match status" value="2"/>
</dbReference>
<evidence type="ECO:0000259" key="3">
    <source>
        <dbReference type="Pfam" id="PF01248"/>
    </source>
</evidence>
<dbReference type="GO" id="GO:0003723">
    <property type="term" value="F:RNA binding"/>
    <property type="evidence" value="ECO:0007669"/>
    <property type="project" value="InterPro"/>
</dbReference>
<reference evidence="4 5" key="1">
    <citation type="submission" date="2016-06" db="EMBL/GenBank/DDBJ databases">
        <title>The Draft Genome Sequence and Annotation of the Desert Woodrat Neotoma lepida.</title>
        <authorList>
            <person name="Campbell M."/>
            <person name="Oakeson K.F."/>
            <person name="Yandell M."/>
            <person name="Halpert J.R."/>
            <person name="Dearing D."/>
        </authorList>
    </citation>
    <scope>NUCLEOTIDE SEQUENCE [LARGE SCALE GENOMIC DNA]</scope>
    <source>
        <strain evidence="4">417</strain>
        <tissue evidence="4">Liver</tissue>
    </source>
</reference>
<proteinExistence type="predicted"/>
<evidence type="ECO:0000256" key="1">
    <source>
        <dbReference type="ARBA" id="ARBA00022980"/>
    </source>
</evidence>
<feature type="domain" description="Ribosomal protein eL8/eL30/eS12/Gadd45" evidence="3">
    <location>
        <begin position="2"/>
        <end position="48"/>
    </location>
</feature>
<dbReference type="EMBL" id="LZPO01097744">
    <property type="protein sequence ID" value="OBS63903.1"/>
    <property type="molecule type" value="Genomic_DNA"/>
</dbReference>
<evidence type="ECO:0000256" key="2">
    <source>
        <dbReference type="ARBA" id="ARBA00023274"/>
    </source>
</evidence>
<dbReference type="InterPro" id="IPR039109">
    <property type="entry name" value="Ribosomal_eL30-like"/>
</dbReference>
<dbReference type="Pfam" id="PF01248">
    <property type="entry name" value="Ribosomal_L7Ae"/>
    <property type="match status" value="2"/>
</dbReference>
<evidence type="ECO:0000313" key="4">
    <source>
        <dbReference type="EMBL" id="OBS63903.1"/>
    </source>
</evidence>